<evidence type="ECO:0000256" key="5">
    <source>
        <dbReference type="ARBA" id="ARBA00022898"/>
    </source>
</evidence>
<organism evidence="10 11">
    <name type="scientific">Candidatus Microbacterium stercoravium</name>
    <dbReference type="NCBI Taxonomy" id="2838697"/>
    <lineage>
        <taxon>Bacteria</taxon>
        <taxon>Bacillati</taxon>
        <taxon>Actinomycetota</taxon>
        <taxon>Actinomycetes</taxon>
        <taxon>Micrococcales</taxon>
        <taxon>Microbacteriaceae</taxon>
        <taxon>Microbacterium</taxon>
    </lineage>
</organism>
<dbReference type="Proteomes" id="UP000824220">
    <property type="component" value="Unassembled WGS sequence"/>
</dbReference>
<dbReference type="GO" id="GO:0031071">
    <property type="term" value="F:cysteine desulfurase activity"/>
    <property type="evidence" value="ECO:0007669"/>
    <property type="project" value="UniProtKB-UniRule"/>
</dbReference>
<reference evidence="10" key="2">
    <citation type="submission" date="2021-04" db="EMBL/GenBank/DDBJ databases">
        <authorList>
            <person name="Gilroy R."/>
        </authorList>
    </citation>
    <scope>NUCLEOTIDE SEQUENCE</scope>
    <source>
        <strain evidence="10">ChiHjej8B7-3636</strain>
    </source>
</reference>
<protein>
    <recommendedName>
        <fullName evidence="3 8">Cysteine desulfurase</fullName>
        <ecNumber evidence="3 8">2.8.1.7</ecNumber>
    </recommendedName>
</protein>
<accession>A0A9D2KH63</accession>
<proteinExistence type="inferred from homology"/>
<evidence type="ECO:0000256" key="6">
    <source>
        <dbReference type="ARBA" id="ARBA00050776"/>
    </source>
</evidence>
<dbReference type="Gene3D" id="3.90.1150.10">
    <property type="entry name" value="Aspartate Aminotransferase, domain 1"/>
    <property type="match status" value="1"/>
</dbReference>
<dbReference type="PROSITE" id="PS00595">
    <property type="entry name" value="AA_TRANSFER_CLASS_5"/>
    <property type="match status" value="1"/>
</dbReference>
<dbReference type="InterPro" id="IPR015424">
    <property type="entry name" value="PyrdxlP-dep_Trfase"/>
</dbReference>
<dbReference type="SUPFAM" id="SSF53383">
    <property type="entry name" value="PLP-dependent transferases"/>
    <property type="match status" value="1"/>
</dbReference>
<dbReference type="Gene3D" id="3.40.640.10">
    <property type="entry name" value="Type I PLP-dependent aspartate aminotransferase-like (Major domain)"/>
    <property type="match status" value="1"/>
</dbReference>
<dbReference type="InterPro" id="IPR000192">
    <property type="entry name" value="Aminotrans_V_dom"/>
</dbReference>
<dbReference type="CDD" id="cd06453">
    <property type="entry name" value="SufS_like"/>
    <property type="match status" value="1"/>
</dbReference>
<evidence type="ECO:0000256" key="7">
    <source>
        <dbReference type="RuleBase" id="RU004504"/>
    </source>
</evidence>
<evidence type="ECO:0000256" key="1">
    <source>
        <dbReference type="ARBA" id="ARBA00001933"/>
    </source>
</evidence>
<dbReference type="NCBIfam" id="TIGR01979">
    <property type="entry name" value="sufS"/>
    <property type="match status" value="1"/>
</dbReference>
<dbReference type="PANTHER" id="PTHR43586">
    <property type="entry name" value="CYSTEINE DESULFURASE"/>
    <property type="match status" value="1"/>
</dbReference>
<evidence type="ECO:0000313" key="11">
    <source>
        <dbReference type="Proteomes" id="UP000824220"/>
    </source>
</evidence>
<evidence type="ECO:0000259" key="9">
    <source>
        <dbReference type="Pfam" id="PF00266"/>
    </source>
</evidence>
<feature type="domain" description="Aminotransferase class V" evidence="9">
    <location>
        <begin position="24"/>
        <end position="401"/>
    </location>
</feature>
<comment type="cofactor">
    <cofactor evidence="1 7">
        <name>pyridoxal 5'-phosphate</name>
        <dbReference type="ChEBI" id="CHEBI:597326"/>
    </cofactor>
</comment>
<keyword evidence="5 8" id="KW-0663">Pyridoxal phosphate</keyword>
<dbReference type="GO" id="GO:0030170">
    <property type="term" value="F:pyridoxal phosphate binding"/>
    <property type="evidence" value="ECO:0007669"/>
    <property type="project" value="UniProtKB-UniRule"/>
</dbReference>
<comment type="similarity">
    <text evidence="2 8">Belongs to the class-V pyridoxal-phosphate-dependent aminotransferase family. Csd subfamily.</text>
</comment>
<evidence type="ECO:0000256" key="8">
    <source>
        <dbReference type="RuleBase" id="RU004506"/>
    </source>
</evidence>
<sequence>MPAPLGASLRRDFPFFQAHPSTAYLDTGATSQRPEAVISAESAFVQRDYAAVHRGSSMATGEATWAFETAREKVAAFVGAAEREIVWAQGATDAINMVALGMADASLGLGDERFALREGDEIVVTEAEHHANLIPWQRLASKTGAVLKWASVDERGLWTLDGLREQITPRTRLIAFSHVSNVTGQIAPVTDIVELARGVGALTVLDACQSVPHLPVDVAALGVDFAAFSAHKMLGPNGIGALFGRAELLDALPPARTGGSMIQVVSMREATFLSAPNRFEAGTQPVSQAVGFAAAIDYLERLGMDAVAAHEHEIGQALVEEVARIPGVRLVGPAPGSARGALVSVIVDGVHAHDVGQFLDDRNITVRTGHHCAQPLHRALGTPSSTRASAGVYSTPDDAAAFGAALADVREFFGADR</sequence>
<dbReference type="EMBL" id="DXAM01000153">
    <property type="protein sequence ID" value="HJA05429.1"/>
    <property type="molecule type" value="Genomic_DNA"/>
</dbReference>
<reference evidence="10" key="1">
    <citation type="journal article" date="2021" name="PeerJ">
        <title>Extensive microbial diversity within the chicken gut microbiome revealed by metagenomics and culture.</title>
        <authorList>
            <person name="Gilroy R."/>
            <person name="Ravi A."/>
            <person name="Getino M."/>
            <person name="Pursley I."/>
            <person name="Horton D.L."/>
            <person name="Alikhan N.F."/>
            <person name="Baker D."/>
            <person name="Gharbi K."/>
            <person name="Hall N."/>
            <person name="Watson M."/>
            <person name="Adriaenssens E.M."/>
            <person name="Foster-Nyarko E."/>
            <person name="Jarju S."/>
            <person name="Secka A."/>
            <person name="Antonio M."/>
            <person name="Oren A."/>
            <person name="Chaudhuri R.R."/>
            <person name="La Ragione R."/>
            <person name="Hildebrand F."/>
            <person name="Pallen M.J."/>
        </authorList>
    </citation>
    <scope>NUCLEOTIDE SEQUENCE</scope>
    <source>
        <strain evidence="10">ChiHjej8B7-3636</strain>
    </source>
</reference>
<gene>
    <name evidence="10" type="ORF">H9800_11280</name>
</gene>
<dbReference type="GO" id="GO:0006534">
    <property type="term" value="P:cysteine metabolic process"/>
    <property type="evidence" value="ECO:0007669"/>
    <property type="project" value="UniProtKB-UniRule"/>
</dbReference>
<dbReference type="InterPro" id="IPR010970">
    <property type="entry name" value="Cys_dSase_SufS"/>
</dbReference>
<evidence type="ECO:0000256" key="2">
    <source>
        <dbReference type="ARBA" id="ARBA00010447"/>
    </source>
</evidence>
<dbReference type="EC" id="2.8.1.7" evidence="3 8"/>
<evidence type="ECO:0000256" key="4">
    <source>
        <dbReference type="ARBA" id="ARBA00022679"/>
    </source>
</evidence>
<dbReference type="Pfam" id="PF00266">
    <property type="entry name" value="Aminotran_5"/>
    <property type="match status" value="1"/>
</dbReference>
<evidence type="ECO:0000313" key="10">
    <source>
        <dbReference type="EMBL" id="HJA05429.1"/>
    </source>
</evidence>
<comment type="function">
    <text evidence="8">Catalyzes the removal of elemental sulfur and selenium atoms from L-cysteine, L-cystine, L-selenocysteine, and L-selenocystine to produce L-alanine.</text>
</comment>
<dbReference type="InterPro" id="IPR020578">
    <property type="entry name" value="Aminotrans_V_PyrdxlP_BS"/>
</dbReference>
<comment type="catalytic activity">
    <reaction evidence="6 8">
        <text>(sulfur carrier)-H + L-cysteine = (sulfur carrier)-SH + L-alanine</text>
        <dbReference type="Rhea" id="RHEA:43892"/>
        <dbReference type="Rhea" id="RHEA-COMP:14737"/>
        <dbReference type="Rhea" id="RHEA-COMP:14739"/>
        <dbReference type="ChEBI" id="CHEBI:29917"/>
        <dbReference type="ChEBI" id="CHEBI:35235"/>
        <dbReference type="ChEBI" id="CHEBI:57972"/>
        <dbReference type="ChEBI" id="CHEBI:64428"/>
        <dbReference type="EC" id="2.8.1.7"/>
    </reaction>
</comment>
<dbReference type="InterPro" id="IPR015421">
    <property type="entry name" value="PyrdxlP-dep_Trfase_major"/>
</dbReference>
<dbReference type="InterPro" id="IPR015422">
    <property type="entry name" value="PyrdxlP-dep_Trfase_small"/>
</dbReference>
<dbReference type="AlphaFoldDB" id="A0A9D2KH63"/>
<name>A0A9D2KH63_9MICO</name>
<keyword evidence="4 8" id="KW-0808">Transferase</keyword>
<evidence type="ECO:0000256" key="3">
    <source>
        <dbReference type="ARBA" id="ARBA00012239"/>
    </source>
</evidence>
<comment type="caution">
    <text evidence="10">The sequence shown here is derived from an EMBL/GenBank/DDBJ whole genome shotgun (WGS) entry which is preliminary data.</text>
</comment>
<dbReference type="PANTHER" id="PTHR43586:SF8">
    <property type="entry name" value="CYSTEINE DESULFURASE 1, CHLOROPLASTIC"/>
    <property type="match status" value="1"/>
</dbReference>